<dbReference type="InterPro" id="IPR007867">
    <property type="entry name" value="GMC_OxRtase_C"/>
</dbReference>
<sequence length="539" mass="59400">MTSFDFIIIGAGSAGCVLANRLTADGRYNVLVVEAGGSDRRLWIQVPIGYGKTFFDRRVNWAYETESVSGLNDRKIYWPRGRVLGGSSSINASVYLRGLPEDFDDWRDMGNAGWGWADVEPYFNRSTHFTDRQGRRTGEGPLAVSEITDQAHPLKQYFFDAAKEIALPRTDDMNGPAPEGVGLYQINVRNGRRCSAADAFLRPAMRRPNLKVETDALVTRILIDSRRAVGIEYRRDGQTHRAMARAEVIVSGGAVNTPQLLQLSGIGPAEVLRRHGIDIITENAAIGGNLQDHLAMTYSYKSRQRTLNNELRPLFGRLRAGLRYVATRRGPLSLSVNQCGGFVRSQPQAARPDLQLYFNPITYSPVGRGGARRYEIDPFPGFILCFQPCRPTSRGRIDLRNSAPESPPLIHPNYLATNEDAAKAIAGGRLIQRIEATRAFQSLIEEPLPPALAGLSDEEILEDFRNRASTCYHPTSTCRMGRLPGEAGVDANLLVFGIDRLRVVDASVFPAVTSGNTNAPTIMVAEKASELILRRAANG</sequence>
<dbReference type="Pfam" id="PF05199">
    <property type="entry name" value="GMC_oxred_C"/>
    <property type="match status" value="1"/>
</dbReference>
<evidence type="ECO:0000256" key="1">
    <source>
        <dbReference type="ARBA" id="ARBA00001974"/>
    </source>
</evidence>
<dbReference type="Gene3D" id="3.50.50.60">
    <property type="entry name" value="FAD/NAD(P)-binding domain"/>
    <property type="match status" value="1"/>
</dbReference>
<feature type="domain" description="Glucose-methanol-choline oxidoreductase N-terminal" evidence="7">
    <location>
        <begin position="253"/>
        <end position="267"/>
    </location>
</feature>
<comment type="cofactor">
    <cofactor evidence="1">
        <name>FAD</name>
        <dbReference type="ChEBI" id="CHEBI:57692"/>
    </cofactor>
</comment>
<dbReference type="EMBL" id="JAXCLW010000001">
    <property type="protein sequence ID" value="MDY0881519.1"/>
    <property type="molecule type" value="Genomic_DNA"/>
</dbReference>
<dbReference type="Pfam" id="PF00732">
    <property type="entry name" value="GMC_oxred_N"/>
    <property type="match status" value="1"/>
</dbReference>
<dbReference type="InterPro" id="IPR036188">
    <property type="entry name" value="FAD/NAD-bd_sf"/>
</dbReference>
<evidence type="ECO:0000259" key="7">
    <source>
        <dbReference type="PROSITE" id="PS00624"/>
    </source>
</evidence>
<dbReference type="PANTHER" id="PTHR11552">
    <property type="entry name" value="GLUCOSE-METHANOL-CHOLINE GMC OXIDOREDUCTASE"/>
    <property type="match status" value="1"/>
</dbReference>
<gene>
    <name evidence="8" type="ORF">SMD27_01555</name>
</gene>
<dbReference type="SUPFAM" id="SSF51905">
    <property type="entry name" value="FAD/NAD(P)-binding domain"/>
    <property type="match status" value="1"/>
</dbReference>
<dbReference type="InterPro" id="IPR000172">
    <property type="entry name" value="GMC_OxRdtase_N"/>
</dbReference>
<comment type="caution">
    <text evidence="8">The sequence shown here is derived from an EMBL/GenBank/DDBJ whole genome shotgun (WGS) entry which is preliminary data.</text>
</comment>
<evidence type="ECO:0000256" key="3">
    <source>
        <dbReference type="ARBA" id="ARBA00022630"/>
    </source>
</evidence>
<dbReference type="Gene3D" id="3.30.560.10">
    <property type="entry name" value="Glucose Oxidase, domain 3"/>
    <property type="match status" value="1"/>
</dbReference>
<dbReference type="Proteomes" id="UP001279642">
    <property type="component" value="Unassembled WGS sequence"/>
</dbReference>
<accession>A0ABU5E5U6</accession>
<dbReference type="InterPro" id="IPR012132">
    <property type="entry name" value="GMC_OxRdtase"/>
</dbReference>
<feature type="domain" description="Glucose-methanol-choline oxidoreductase N-terminal" evidence="6">
    <location>
        <begin position="81"/>
        <end position="104"/>
    </location>
</feature>
<evidence type="ECO:0000259" key="6">
    <source>
        <dbReference type="PROSITE" id="PS00623"/>
    </source>
</evidence>
<dbReference type="PROSITE" id="PS00623">
    <property type="entry name" value="GMC_OXRED_1"/>
    <property type="match status" value="1"/>
</dbReference>
<name>A0ABU5E5U6_9PROT</name>
<evidence type="ECO:0000313" key="8">
    <source>
        <dbReference type="EMBL" id="MDY0881519.1"/>
    </source>
</evidence>
<protein>
    <submittedName>
        <fullName evidence="8">GMC family oxidoreductase N-terminal domain-containing protein</fullName>
    </submittedName>
</protein>
<dbReference type="SUPFAM" id="SSF54373">
    <property type="entry name" value="FAD-linked reductases, C-terminal domain"/>
    <property type="match status" value="1"/>
</dbReference>
<reference evidence="8 9" key="1">
    <citation type="journal article" date="2016" name="Antonie Van Leeuwenhoek">
        <title>Dongia soli sp. nov., isolated from soil from Dokdo, Korea.</title>
        <authorList>
            <person name="Kim D.U."/>
            <person name="Lee H."/>
            <person name="Kim H."/>
            <person name="Kim S.G."/>
            <person name="Ka J.O."/>
        </authorList>
    </citation>
    <scope>NUCLEOTIDE SEQUENCE [LARGE SCALE GENOMIC DNA]</scope>
    <source>
        <strain evidence="8 9">D78</strain>
    </source>
</reference>
<keyword evidence="4 5" id="KW-0274">FAD</keyword>
<organism evidence="8 9">
    <name type="scientific">Dongia soli</name>
    <dbReference type="NCBI Taxonomy" id="600628"/>
    <lineage>
        <taxon>Bacteria</taxon>
        <taxon>Pseudomonadati</taxon>
        <taxon>Pseudomonadota</taxon>
        <taxon>Alphaproteobacteria</taxon>
        <taxon>Rhodospirillales</taxon>
        <taxon>Dongiaceae</taxon>
        <taxon>Dongia</taxon>
    </lineage>
</organism>
<dbReference type="RefSeq" id="WP_320506579.1">
    <property type="nucleotide sequence ID" value="NZ_JAXCLW010000001.1"/>
</dbReference>
<proteinExistence type="inferred from homology"/>
<keyword evidence="9" id="KW-1185">Reference proteome</keyword>
<dbReference type="PANTHER" id="PTHR11552:SF147">
    <property type="entry name" value="CHOLINE DEHYDROGENASE, MITOCHONDRIAL"/>
    <property type="match status" value="1"/>
</dbReference>
<dbReference type="PROSITE" id="PS00624">
    <property type="entry name" value="GMC_OXRED_2"/>
    <property type="match status" value="1"/>
</dbReference>
<comment type="similarity">
    <text evidence="2 5">Belongs to the GMC oxidoreductase family.</text>
</comment>
<evidence type="ECO:0000256" key="2">
    <source>
        <dbReference type="ARBA" id="ARBA00010790"/>
    </source>
</evidence>
<dbReference type="PIRSF" id="PIRSF000137">
    <property type="entry name" value="Alcohol_oxidase"/>
    <property type="match status" value="1"/>
</dbReference>
<evidence type="ECO:0000256" key="4">
    <source>
        <dbReference type="ARBA" id="ARBA00022827"/>
    </source>
</evidence>
<keyword evidence="3 5" id="KW-0285">Flavoprotein</keyword>
<evidence type="ECO:0000256" key="5">
    <source>
        <dbReference type="RuleBase" id="RU003968"/>
    </source>
</evidence>
<evidence type="ECO:0000313" key="9">
    <source>
        <dbReference type="Proteomes" id="UP001279642"/>
    </source>
</evidence>